<organism evidence="3 4">
    <name type="scientific">Halorientalis brevis</name>
    <dbReference type="NCBI Taxonomy" id="1126241"/>
    <lineage>
        <taxon>Archaea</taxon>
        <taxon>Methanobacteriati</taxon>
        <taxon>Methanobacteriota</taxon>
        <taxon>Stenosarchaea group</taxon>
        <taxon>Halobacteria</taxon>
        <taxon>Halobacteriales</taxon>
        <taxon>Haloarculaceae</taxon>
        <taxon>Halorientalis</taxon>
    </lineage>
</organism>
<evidence type="ECO:0000313" key="3">
    <source>
        <dbReference type="EMBL" id="MFD1586510.1"/>
    </source>
</evidence>
<dbReference type="Gene3D" id="3.40.50.720">
    <property type="entry name" value="NAD(P)-binding Rossmann-like Domain"/>
    <property type="match status" value="1"/>
</dbReference>
<comment type="similarity">
    <text evidence="2">Belongs to the short-chain dehydrogenases/reductases (SDR) family.</text>
</comment>
<comment type="caution">
    <text evidence="3">The sequence shown here is derived from an EMBL/GenBank/DDBJ whole genome shotgun (WGS) entry which is preliminary data.</text>
</comment>
<dbReference type="Pfam" id="PF00106">
    <property type="entry name" value="adh_short"/>
    <property type="match status" value="1"/>
</dbReference>
<proteinExistence type="inferred from homology"/>
<dbReference type="PRINTS" id="PR00080">
    <property type="entry name" value="SDRFAMILY"/>
</dbReference>
<dbReference type="PANTHER" id="PTHR43157:SF31">
    <property type="entry name" value="PHOSPHATIDYLINOSITOL-GLYCAN BIOSYNTHESIS CLASS F PROTEIN"/>
    <property type="match status" value="1"/>
</dbReference>
<dbReference type="PRINTS" id="PR00081">
    <property type="entry name" value="GDHRDH"/>
</dbReference>
<name>A0ABD6CAF1_9EURY</name>
<dbReference type="GO" id="GO:0016491">
    <property type="term" value="F:oxidoreductase activity"/>
    <property type="evidence" value="ECO:0007669"/>
    <property type="project" value="UniProtKB-KW"/>
</dbReference>
<dbReference type="EMBL" id="JBHUDJ010000002">
    <property type="protein sequence ID" value="MFD1586510.1"/>
    <property type="molecule type" value="Genomic_DNA"/>
</dbReference>
<evidence type="ECO:0000256" key="1">
    <source>
        <dbReference type="ARBA" id="ARBA00023002"/>
    </source>
</evidence>
<reference evidence="3 4" key="1">
    <citation type="journal article" date="2019" name="Int. J. Syst. Evol. Microbiol.">
        <title>The Global Catalogue of Microorganisms (GCM) 10K type strain sequencing project: providing services to taxonomists for standard genome sequencing and annotation.</title>
        <authorList>
            <consortium name="The Broad Institute Genomics Platform"/>
            <consortium name="The Broad Institute Genome Sequencing Center for Infectious Disease"/>
            <person name="Wu L."/>
            <person name="Ma J."/>
        </authorList>
    </citation>
    <scope>NUCLEOTIDE SEQUENCE [LARGE SCALE GENOMIC DNA]</scope>
    <source>
        <strain evidence="3 4">CGMCC 1.12125</strain>
    </source>
</reference>
<evidence type="ECO:0000313" key="4">
    <source>
        <dbReference type="Proteomes" id="UP001597119"/>
    </source>
</evidence>
<dbReference type="PANTHER" id="PTHR43157">
    <property type="entry name" value="PHOSPHATIDYLINOSITOL-GLYCAN BIOSYNTHESIS CLASS F PROTEIN-RELATED"/>
    <property type="match status" value="1"/>
</dbReference>
<dbReference type="InterPro" id="IPR002347">
    <property type="entry name" value="SDR_fam"/>
</dbReference>
<sequence length="305" mass="32785">MSRAPEQRAGVTNRDLSGTRALVTGSTSGIGRQTALSLARLGADVIVHGRDADAGATVVDELRELGSDARFVQADFADVEAVRELAETVKNDTDELDVLVNNAGGMSRDGRLTDLGVEYTFHVNHLAPFLLTTELLDHVADGGRVVTTGSLAHRGVRLDLDEVTDVERHTGWRAYQRSKLANVQFALALARRLDAAGRDVTSNTLHPGAIPGSGFSRFLPSPLPETISLLDGLPLVTSVEDGAAGLVYLAASDEVAGVSGRYFSKRQPRKPSREARNRDAQRRLWERSAAFLDVEEPLAEPAAVQ</sequence>
<gene>
    <name evidence="3" type="ORF">ACFR9U_05920</name>
</gene>
<accession>A0ABD6CAF1</accession>
<dbReference type="Proteomes" id="UP001597119">
    <property type="component" value="Unassembled WGS sequence"/>
</dbReference>
<dbReference type="InterPro" id="IPR036291">
    <property type="entry name" value="NAD(P)-bd_dom_sf"/>
</dbReference>
<evidence type="ECO:0000256" key="2">
    <source>
        <dbReference type="RuleBase" id="RU000363"/>
    </source>
</evidence>
<protein>
    <submittedName>
        <fullName evidence="3">SDR family NAD(P)-dependent oxidoreductase</fullName>
    </submittedName>
</protein>
<dbReference type="AlphaFoldDB" id="A0ABD6CAF1"/>
<dbReference type="SUPFAM" id="SSF51735">
    <property type="entry name" value="NAD(P)-binding Rossmann-fold domains"/>
    <property type="match status" value="1"/>
</dbReference>
<keyword evidence="4" id="KW-1185">Reference proteome</keyword>
<dbReference type="RefSeq" id="WP_247379566.1">
    <property type="nucleotide sequence ID" value="NZ_JALLGV010000007.1"/>
</dbReference>
<keyword evidence="1" id="KW-0560">Oxidoreductase</keyword>